<evidence type="ECO:0000313" key="2">
    <source>
        <dbReference type="EMBL" id="CAB1416700.1"/>
    </source>
</evidence>
<organism evidence="2 3">
    <name type="scientific">Pleuronectes platessa</name>
    <name type="common">European plaice</name>
    <dbReference type="NCBI Taxonomy" id="8262"/>
    <lineage>
        <taxon>Eukaryota</taxon>
        <taxon>Metazoa</taxon>
        <taxon>Chordata</taxon>
        <taxon>Craniata</taxon>
        <taxon>Vertebrata</taxon>
        <taxon>Euteleostomi</taxon>
        <taxon>Actinopterygii</taxon>
        <taxon>Neopterygii</taxon>
        <taxon>Teleostei</taxon>
        <taxon>Neoteleostei</taxon>
        <taxon>Acanthomorphata</taxon>
        <taxon>Carangaria</taxon>
        <taxon>Pleuronectiformes</taxon>
        <taxon>Pleuronectoidei</taxon>
        <taxon>Pleuronectidae</taxon>
        <taxon>Pleuronectes</taxon>
    </lineage>
</organism>
<reference evidence="2" key="1">
    <citation type="submission" date="2020-03" db="EMBL/GenBank/DDBJ databases">
        <authorList>
            <person name="Weist P."/>
        </authorList>
    </citation>
    <scope>NUCLEOTIDE SEQUENCE</scope>
</reference>
<evidence type="ECO:0000313" key="3">
    <source>
        <dbReference type="Proteomes" id="UP001153269"/>
    </source>
</evidence>
<protein>
    <submittedName>
        <fullName evidence="2">Uncharacterized protein</fullName>
    </submittedName>
</protein>
<evidence type="ECO:0000256" key="1">
    <source>
        <dbReference type="SAM" id="MobiDB-lite"/>
    </source>
</evidence>
<keyword evidence="3" id="KW-1185">Reference proteome</keyword>
<proteinExistence type="predicted"/>
<comment type="caution">
    <text evidence="2">The sequence shown here is derived from an EMBL/GenBank/DDBJ whole genome shotgun (WGS) entry which is preliminary data.</text>
</comment>
<feature type="region of interest" description="Disordered" evidence="1">
    <location>
        <begin position="53"/>
        <end position="90"/>
    </location>
</feature>
<dbReference type="AlphaFoldDB" id="A0A9N7Y3G1"/>
<accession>A0A9N7Y3G1</accession>
<dbReference type="Proteomes" id="UP001153269">
    <property type="component" value="Unassembled WGS sequence"/>
</dbReference>
<name>A0A9N7Y3G1_PLEPL</name>
<dbReference type="EMBL" id="CADEAL010000224">
    <property type="protein sequence ID" value="CAB1416700.1"/>
    <property type="molecule type" value="Genomic_DNA"/>
</dbReference>
<gene>
    <name evidence="2" type="ORF">PLEPLA_LOCUS4491</name>
</gene>
<sequence>MCGKTQAPAALARQLKGQSFPQKSVQPLKCLVCRAWISQERVAMQCWQTRLLTSPPSAAPEPRRQIKHSVGSLDIKEDKPDGQGDGGLSKSFVIDGLIC</sequence>